<name>A0A370N283_9BURK</name>
<dbReference type="CDD" id="cd18773">
    <property type="entry name" value="PDC1_HK_sensor"/>
    <property type="match status" value="1"/>
</dbReference>
<sequence length="183" mass="19925">MKTLTKIAFVTTLSVLSSVSVLCAAQAAPNAAPEKAKNWTPPNEKIFAQVLSEQIMASHPELLSITFHGIPPGAANGTYTMFAGSYLDRIGNPDDPDDIDIMTKGITIVDPRWHRTNDTVKKFVMMMPLRDASGENIGLLVAAYKNDGKYAKGEKDFFLAGTALRDSVQKQIPSFKALFNPAH</sequence>
<evidence type="ECO:0000313" key="3">
    <source>
        <dbReference type="Proteomes" id="UP000254875"/>
    </source>
</evidence>
<feature type="signal peptide" evidence="1">
    <location>
        <begin position="1"/>
        <end position="27"/>
    </location>
</feature>
<evidence type="ECO:0008006" key="4">
    <source>
        <dbReference type="Google" id="ProtNLM"/>
    </source>
</evidence>
<keyword evidence="1" id="KW-0732">Signal</keyword>
<accession>A0A370N283</accession>
<dbReference type="AlphaFoldDB" id="A0A370N283"/>
<organism evidence="2 3">
    <name type="scientific">Paraburkholderia lacunae</name>
    <dbReference type="NCBI Taxonomy" id="2211104"/>
    <lineage>
        <taxon>Bacteria</taxon>
        <taxon>Pseudomonadati</taxon>
        <taxon>Pseudomonadota</taxon>
        <taxon>Betaproteobacteria</taxon>
        <taxon>Burkholderiales</taxon>
        <taxon>Burkholderiaceae</taxon>
        <taxon>Paraburkholderia</taxon>
    </lineage>
</organism>
<proteinExistence type="predicted"/>
<reference evidence="3" key="1">
    <citation type="submission" date="2018-05" db="EMBL/GenBank/DDBJ databases">
        <authorList>
            <person name="Feng T."/>
        </authorList>
    </citation>
    <scope>NUCLEOTIDE SEQUENCE [LARGE SCALE GENOMIC DNA]</scope>
    <source>
        <strain evidence="3">S27</strain>
    </source>
</reference>
<evidence type="ECO:0000313" key="2">
    <source>
        <dbReference type="EMBL" id="RDJ99716.1"/>
    </source>
</evidence>
<evidence type="ECO:0000256" key="1">
    <source>
        <dbReference type="SAM" id="SignalP"/>
    </source>
</evidence>
<dbReference type="Proteomes" id="UP000254875">
    <property type="component" value="Unassembled WGS sequence"/>
</dbReference>
<dbReference type="OrthoDB" id="193185at2"/>
<protein>
    <recommendedName>
        <fullName evidence="4">GAF domain-containing protein</fullName>
    </recommendedName>
</protein>
<keyword evidence="3" id="KW-1185">Reference proteome</keyword>
<dbReference type="EMBL" id="QHKS01000020">
    <property type="protein sequence ID" value="RDJ99716.1"/>
    <property type="molecule type" value="Genomic_DNA"/>
</dbReference>
<feature type="chain" id="PRO_5016779262" description="GAF domain-containing protein" evidence="1">
    <location>
        <begin position="28"/>
        <end position="183"/>
    </location>
</feature>
<comment type="caution">
    <text evidence="2">The sequence shown here is derived from an EMBL/GenBank/DDBJ whole genome shotgun (WGS) entry which is preliminary data.</text>
</comment>
<gene>
    <name evidence="2" type="ORF">DLM46_26475</name>
</gene>